<feature type="compositionally biased region" description="Low complexity" evidence="4">
    <location>
        <begin position="267"/>
        <end position="295"/>
    </location>
</feature>
<dbReference type="PANTHER" id="PTHR10501">
    <property type="entry name" value="U1 SMALL NUCLEAR RIBONUCLEOPROTEIN A/U2 SMALL NUCLEAR RIBONUCLEOPROTEIN B"/>
    <property type="match status" value="1"/>
</dbReference>
<dbReference type="InterPro" id="IPR000504">
    <property type="entry name" value="RRM_dom"/>
</dbReference>
<evidence type="ECO:0000256" key="1">
    <source>
        <dbReference type="ARBA" id="ARBA00022553"/>
    </source>
</evidence>
<comment type="caution">
    <text evidence="6">The sequence shown here is derived from an EMBL/GenBank/DDBJ whole genome shotgun (WGS) entry which is preliminary data.</text>
</comment>
<feature type="domain" description="RRM" evidence="5">
    <location>
        <begin position="657"/>
        <end position="734"/>
    </location>
</feature>
<keyword evidence="2 3" id="KW-0694">RNA-binding</keyword>
<proteinExistence type="predicted"/>
<protein>
    <recommendedName>
        <fullName evidence="5">RRM domain-containing protein</fullName>
    </recommendedName>
</protein>
<feature type="compositionally biased region" description="Pro residues" evidence="4">
    <location>
        <begin position="19"/>
        <end position="35"/>
    </location>
</feature>
<evidence type="ECO:0000313" key="7">
    <source>
        <dbReference type="Proteomes" id="UP000193560"/>
    </source>
</evidence>
<dbReference type="InterPro" id="IPR012677">
    <property type="entry name" value="Nucleotide-bd_a/b_plait_sf"/>
</dbReference>
<keyword evidence="1" id="KW-0597">Phosphoprotein</keyword>
<dbReference type="Pfam" id="PF00076">
    <property type="entry name" value="RRM_1"/>
    <property type="match status" value="1"/>
</dbReference>
<dbReference type="FunFam" id="3.30.70.330:FF:000089">
    <property type="entry name" value="RNA binding protein"/>
    <property type="match status" value="1"/>
</dbReference>
<evidence type="ECO:0000256" key="2">
    <source>
        <dbReference type="ARBA" id="ARBA00022884"/>
    </source>
</evidence>
<evidence type="ECO:0000259" key="5">
    <source>
        <dbReference type="PROSITE" id="PS50102"/>
    </source>
</evidence>
<dbReference type="Proteomes" id="UP000193560">
    <property type="component" value="Unassembled WGS sequence"/>
</dbReference>
<dbReference type="OrthoDB" id="431169at2759"/>
<feature type="region of interest" description="Disordered" evidence="4">
    <location>
        <begin position="116"/>
        <end position="159"/>
    </location>
</feature>
<evidence type="ECO:0000256" key="4">
    <source>
        <dbReference type="SAM" id="MobiDB-lite"/>
    </source>
</evidence>
<feature type="compositionally biased region" description="Polar residues" evidence="4">
    <location>
        <begin position="487"/>
        <end position="509"/>
    </location>
</feature>
<gene>
    <name evidence="6" type="ORF">BCR42DRAFT_455471</name>
</gene>
<feature type="compositionally biased region" description="Low complexity" evidence="4">
    <location>
        <begin position="148"/>
        <end position="159"/>
    </location>
</feature>
<dbReference type="STRING" id="90262.A0A1X2I3T8"/>
<feature type="compositionally biased region" description="Polar residues" evidence="4">
    <location>
        <begin position="1"/>
        <end position="16"/>
    </location>
</feature>
<evidence type="ECO:0000256" key="3">
    <source>
        <dbReference type="PROSITE-ProRule" id="PRU00176"/>
    </source>
</evidence>
<reference evidence="6 7" key="1">
    <citation type="submission" date="2016-07" db="EMBL/GenBank/DDBJ databases">
        <title>Pervasive Adenine N6-methylation of Active Genes in Fungi.</title>
        <authorList>
            <consortium name="DOE Joint Genome Institute"/>
            <person name="Mondo S.J."/>
            <person name="Dannebaum R.O."/>
            <person name="Kuo R.C."/>
            <person name="Labutti K."/>
            <person name="Haridas S."/>
            <person name="Kuo A."/>
            <person name="Salamov A."/>
            <person name="Ahrendt S.R."/>
            <person name="Lipzen A."/>
            <person name="Sullivan W."/>
            <person name="Andreopoulos W.B."/>
            <person name="Clum A."/>
            <person name="Lindquist E."/>
            <person name="Daum C."/>
            <person name="Ramamoorthy G.K."/>
            <person name="Gryganskyi A."/>
            <person name="Culley D."/>
            <person name="Magnuson J.K."/>
            <person name="James T.Y."/>
            <person name="O'Malley M.A."/>
            <person name="Stajich J.E."/>
            <person name="Spatafora J.W."/>
            <person name="Visel A."/>
            <person name="Grigoriev I.V."/>
        </authorList>
    </citation>
    <scope>NUCLEOTIDE SEQUENCE [LARGE SCALE GENOMIC DNA]</scope>
    <source>
        <strain evidence="6 7">NRRL 1336</strain>
    </source>
</reference>
<organism evidence="6 7">
    <name type="scientific">Absidia repens</name>
    <dbReference type="NCBI Taxonomy" id="90262"/>
    <lineage>
        <taxon>Eukaryota</taxon>
        <taxon>Fungi</taxon>
        <taxon>Fungi incertae sedis</taxon>
        <taxon>Mucoromycota</taxon>
        <taxon>Mucoromycotina</taxon>
        <taxon>Mucoromycetes</taxon>
        <taxon>Mucorales</taxon>
        <taxon>Cunninghamellaceae</taxon>
        <taxon>Absidia</taxon>
    </lineage>
</organism>
<dbReference type="InterPro" id="IPR035979">
    <property type="entry name" value="RBD_domain_sf"/>
</dbReference>
<dbReference type="GO" id="GO:0003723">
    <property type="term" value="F:RNA binding"/>
    <property type="evidence" value="ECO:0007669"/>
    <property type="project" value="UniProtKB-UniRule"/>
</dbReference>
<dbReference type="SMART" id="SM00360">
    <property type="entry name" value="RRM"/>
    <property type="match status" value="2"/>
</dbReference>
<feature type="compositionally biased region" description="Low complexity" evidence="4">
    <location>
        <begin position="119"/>
        <end position="129"/>
    </location>
</feature>
<dbReference type="CDD" id="cd12245">
    <property type="entry name" value="RRM_scw1_like"/>
    <property type="match status" value="1"/>
</dbReference>
<dbReference type="EMBL" id="MCGE01000030">
    <property type="protein sequence ID" value="ORZ08720.1"/>
    <property type="molecule type" value="Genomic_DNA"/>
</dbReference>
<evidence type="ECO:0000313" key="6">
    <source>
        <dbReference type="EMBL" id="ORZ08720.1"/>
    </source>
</evidence>
<feature type="region of interest" description="Disordered" evidence="4">
    <location>
        <begin position="1"/>
        <end position="35"/>
    </location>
</feature>
<feature type="region of interest" description="Disordered" evidence="4">
    <location>
        <begin position="233"/>
        <end position="295"/>
    </location>
</feature>
<dbReference type="Gene3D" id="3.30.70.330">
    <property type="match status" value="2"/>
</dbReference>
<accession>A0A1X2I3T8</accession>
<sequence>MPHLASTISPTTTNAILSHPPPSSDVPTTTTPPPSGSTIFNTTSNINNVLMQPVPPLQPLPPLNLSANNGEEISTIFVVGFPEDMLEREFQNMFIFSPGFEAATLKIPNKDQEDDLILNNSNNVNGASDNSEDTGNHASIDGNEPNGSNSSNKMTTTTYNYNNSSMRKQIIGFAKFRNRIEALEARDIINGRKVDAEKGSVLKAEMAKKNLHTKRGLSLEPLQQQQVVLGFPTQAFPPPINPPSYPNVSQQQLVPQHQPTPPPPLTSPITNTPSLSTSASVSVTPTPSTVATAPSTTRTIRFNTSNAIHHAAYEAFYSVPSSDSIDLFSSVTSPTAASGDHLSSDLFSPTVATGSSSTAFMFSPSSNRTLSSSSFDLRTSSVGDIFNSTPSSHHPSSSTHFPLSSSLSSSSAAIRGSGFNTNAHRLSSKHIFDMDKDTTYLSKSTPTSHFFPLHDGIIHPTSLASTASSSSSAASSLSSIHHPHYSQPATNAFNHNNNPGSSTNVSGLSSVMEETGDGSTPTTPPESMDIENKDGFTPSWQTQQHRSSLANVDMTDIHQRVNGLAINVNTAHSSNLVKGMPPSFSACISNNDTTNKLTSPTGTATYAPPPPPPTAAMMMTNNTDSSNGNSNGLLRNYNGNGVIIGSTNPADQNPPCNTLYVGNLPPNTNEDELKQMFSKCYGYKRLSFRNKANGPMCFVEFVDVMCATQALQDLYGNPLSNSVKGGIRLSFSKNPLGVRQQPPMAGPNTMFVTTPPPSASNMNFGLINGFPPMNYTRRESMTFDPQLS</sequence>
<feature type="region of interest" description="Disordered" evidence="4">
    <location>
        <begin position="474"/>
        <end position="543"/>
    </location>
</feature>
<dbReference type="SUPFAM" id="SSF54928">
    <property type="entry name" value="RNA-binding domain, RBD"/>
    <property type="match status" value="1"/>
</dbReference>
<dbReference type="AlphaFoldDB" id="A0A1X2I3T8"/>
<keyword evidence="7" id="KW-1185">Reference proteome</keyword>
<dbReference type="PROSITE" id="PS50102">
    <property type="entry name" value="RRM"/>
    <property type="match status" value="1"/>
</dbReference>
<name>A0A1X2I3T8_9FUNG</name>
<feature type="compositionally biased region" description="Pro residues" evidence="4">
    <location>
        <begin position="235"/>
        <end position="245"/>
    </location>
</feature>